<protein>
    <submittedName>
        <fullName evidence="2">Putative signal transducing protein</fullName>
    </submittedName>
</protein>
<gene>
    <name evidence="2" type="ORF">EV201_2565</name>
</gene>
<comment type="caution">
    <text evidence="2">The sequence shown here is derived from an EMBL/GenBank/DDBJ whole genome shotgun (WGS) entry which is preliminary data.</text>
</comment>
<sequence>MSTKEKGMDLIVIYRGNPVDSEIIKDVLNDQGIVASLKNQLMSSIAPWYVSAGGFNPVEVEIFARDKEKALALIEEFNKNNPAD</sequence>
<evidence type="ECO:0000259" key="1">
    <source>
        <dbReference type="Pfam" id="PF09413"/>
    </source>
</evidence>
<organism evidence="2 3">
    <name type="scientific">Ancylomarina subtilis</name>
    <dbReference type="NCBI Taxonomy" id="1639035"/>
    <lineage>
        <taxon>Bacteria</taxon>
        <taxon>Pseudomonadati</taxon>
        <taxon>Bacteroidota</taxon>
        <taxon>Bacteroidia</taxon>
        <taxon>Marinilabiliales</taxon>
        <taxon>Marinifilaceae</taxon>
        <taxon>Ancylomarina</taxon>
    </lineage>
</organism>
<dbReference type="AlphaFoldDB" id="A0A4Q7VC16"/>
<feature type="domain" description="DUF2007" evidence="1">
    <location>
        <begin position="13"/>
        <end position="77"/>
    </location>
</feature>
<evidence type="ECO:0000313" key="3">
    <source>
        <dbReference type="Proteomes" id="UP000293562"/>
    </source>
</evidence>
<dbReference type="EMBL" id="SHKN01000002">
    <property type="protein sequence ID" value="RZT93404.1"/>
    <property type="molecule type" value="Genomic_DNA"/>
</dbReference>
<reference evidence="2 3" key="1">
    <citation type="submission" date="2019-02" db="EMBL/GenBank/DDBJ databases">
        <title>Genomic Encyclopedia of Type Strains, Phase IV (KMG-IV): sequencing the most valuable type-strain genomes for metagenomic binning, comparative biology and taxonomic classification.</title>
        <authorList>
            <person name="Goeker M."/>
        </authorList>
    </citation>
    <scope>NUCLEOTIDE SEQUENCE [LARGE SCALE GENOMIC DNA]</scope>
    <source>
        <strain evidence="2 3">DSM 28825</strain>
    </source>
</reference>
<evidence type="ECO:0000313" key="2">
    <source>
        <dbReference type="EMBL" id="RZT93404.1"/>
    </source>
</evidence>
<dbReference type="Proteomes" id="UP000293562">
    <property type="component" value="Unassembled WGS sequence"/>
</dbReference>
<dbReference type="InterPro" id="IPR018551">
    <property type="entry name" value="DUF2007"/>
</dbReference>
<dbReference type="RefSeq" id="WP_165389649.1">
    <property type="nucleotide sequence ID" value="NZ_SHKN01000002.1"/>
</dbReference>
<keyword evidence="3" id="KW-1185">Reference proteome</keyword>
<name>A0A4Q7VC16_9BACT</name>
<dbReference type="Pfam" id="PF09413">
    <property type="entry name" value="DUF2007"/>
    <property type="match status" value="1"/>
</dbReference>
<proteinExistence type="predicted"/>
<accession>A0A4Q7VC16</accession>